<keyword evidence="1" id="KW-0472">Membrane</keyword>
<evidence type="ECO:0000313" key="5">
    <source>
        <dbReference type="Proteomes" id="UP001242995"/>
    </source>
</evidence>
<evidence type="ECO:0000313" key="3">
    <source>
        <dbReference type="EMBL" id="MDQ0180883.1"/>
    </source>
</evidence>
<dbReference type="EMBL" id="JAUSTF010000004">
    <property type="protein sequence ID" value="MDQ0180883.1"/>
    <property type="molecule type" value="Genomic_DNA"/>
</dbReference>
<evidence type="ECO:0000256" key="1">
    <source>
        <dbReference type="SAM" id="Phobius"/>
    </source>
</evidence>
<dbReference type="EMBL" id="JAUSRG010000003">
    <property type="protein sequence ID" value="MDP9904688.1"/>
    <property type="molecule type" value="Genomic_DNA"/>
</dbReference>
<sequence length="79" mass="8837">MLNYLRERRDALSVTRSRRFYNGVSAALLLAFGAWAAAIHAPTWTAWAALAFALLVEALLVRKWIKDDALQAYQAEQSG</sequence>
<dbReference type="RefSeq" id="WP_306960536.1">
    <property type="nucleotide sequence ID" value="NZ_JAUSRG010000003.1"/>
</dbReference>
<keyword evidence="1" id="KW-1133">Transmembrane helix</keyword>
<proteinExistence type="predicted"/>
<accession>A0AAW8DA52</accession>
<reference evidence="2 4" key="1">
    <citation type="submission" date="2023-07" db="EMBL/GenBank/DDBJ databases">
        <title>Sorghum-associated microbial communities from plants grown in Nebraska, USA.</title>
        <authorList>
            <person name="Schachtman D."/>
        </authorList>
    </citation>
    <scope>NUCLEOTIDE SEQUENCE</scope>
    <source>
        <strain evidence="2">DS1006</strain>
        <strain evidence="3 4">DS1016</strain>
    </source>
</reference>
<keyword evidence="1" id="KW-0812">Transmembrane</keyword>
<evidence type="ECO:0000313" key="4">
    <source>
        <dbReference type="Proteomes" id="UP001230951"/>
    </source>
</evidence>
<feature type="transmembrane region" description="Helical" evidence="1">
    <location>
        <begin position="20"/>
        <end position="38"/>
    </location>
</feature>
<evidence type="ECO:0000313" key="2">
    <source>
        <dbReference type="EMBL" id="MDP9904688.1"/>
    </source>
</evidence>
<dbReference type="AlphaFoldDB" id="A0AAW8DA52"/>
<dbReference type="Proteomes" id="UP001242995">
    <property type="component" value="Unassembled WGS sequence"/>
</dbReference>
<comment type="caution">
    <text evidence="2">The sequence shown here is derived from an EMBL/GenBank/DDBJ whole genome shotgun (WGS) entry which is preliminary data.</text>
</comment>
<name>A0AAW8DA52_9MICC</name>
<organism evidence="2 5">
    <name type="scientific">Arthrobacter bambusae</name>
    <dbReference type="NCBI Taxonomy" id="1338426"/>
    <lineage>
        <taxon>Bacteria</taxon>
        <taxon>Bacillati</taxon>
        <taxon>Actinomycetota</taxon>
        <taxon>Actinomycetes</taxon>
        <taxon>Micrococcales</taxon>
        <taxon>Micrococcaceae</taxon>
        <taxon>Arthrobacter</taxon>
    </lineage>
</organism>
<feature type="transmembrane region" description="Helical" evidence="1">
    <location>
        <begin position="44"/>
        <end position="61"/>
    </location>
</feature>
<dbReference type="Proteomes" id="UP001230951">
    <property type="component" value="Unassembled WGS sequence"/>
</dbReference>
<gene>
    <name evidence="2" type="ORF">J2S90_001643</name>
    <name evidence="3" type="ORF">J2S93_002310</name>
</gene>
<protein>
    <submittedName>
        <fullName evidence="2">Uncharacterized membrane protein (DUF2068 family)</fullName>
    </submittedName>
</protein>
<keyword evidence="4" id="KW-1185">Reference proteome</keyword>